<evidence type="ECO:0000313" key="2">
    <source>
        <dbReference type="Proteomes" id="UP000588051"/>
    </source>
</evidence>
<dbReference type="AlphaFoldDB" id="A0A850QNY9"/>
<gene>
    <name evidence="1" type="ORF">HV832_16320</name>
</gene>
<proteinExistence type="predicted"/>
<sequence length="124" mass="14542">MRNSTLKNYIQLIPIQNLTAITEERFEQFFKPEPNPIEHSEVTNTIHRAFLDPYDPAQKKIITHFRDVYPRQIWTLMEIQDQDVLVSGYIHAKREGFRSLGYLLSKTSVNVGTEFAVPMTKKFI</sequence>
<dbReference type="Proteomes" id="UP000588051">
    <property type="component" value="Unassembled WGS sequence"/>
</dbReference>
<dbReference type="RefSeq" id="WP_176805015.1">
    <property type="nucleotide sequence ID" value="NZ_JABXYJ010000014.1"/>
</dbReference>
<reference evidence="1 2" key="1">
    <citation type="submission" date="2020-06" db="EMBL/GenBank/DDBJ databases">
        <authorList>
            <person name="Qiu C."/>
            <person name="Liu Z."/>
        </authorList>
    </citation>
    <scope>NUCLEOTIDE SEQUENCE [LARGE SCALE GENOMIC DNA]</scope>
    <source>
        <strain evidence="1 2">EM 1</strain>
    </source>
</reference>
<dbReference type="EMBL" id="JABXYJ010000014">
    <property type="protein sequence ID" value="NVO79385.1"/>
    <property type="molecule type" value="Genomic_DNA"/>
</dbReference>
<accession>A0A850QNY9</accession>
<comment type="caution">
    <text evidence="1">The sequence shown here is derived from an EMBL/GenBank/DDBJ whole genome shotgun (WGS) entry which is preliminary data.</text>
</comment>
<protein>
    <submittedName>
        <fullName evidence="1">Uncharacterized protein</fullName>
    </submittedName>
</protein>
<name>A0A850QNY9_9BURK</name>
<evidence type="ECO:0000313" key="1">
    <source>
        <dbReference type="EMBL" id="NVO79385.1"/>
    </source>
</evidence>
<organism evidence="1 2">
    <name type="scientific">Undibacterium oligocarboniphilum</name>
    <dbReference type="NCBI Taxonomy" id="666702"/>
    <lineage>
        <taxon>Bacteria</taxon>
        <taxon>Pseudomonadati</taxon>
        <taxon>Pseudomonadota</taxon>
        <taxon>Betaproteobacteria</taxon>
        <taxon>Burkholderiales</taxon>
        <taxon>Oxalobacteraceae</taxon>
        <taxon>Undibacterium</taxon>
    </lineage>
</organism>
<keyword evidence="2" id="KW-1185">Reference proteome</keyword>